<name>A0AAD9Y6Q2_COLKA</name>
<feature type="compositionally biased region" description="Polar residues" evidence="1">
    <location>
        <begin position="82"/>
        <end position="96"/>
    </location>
</feature>
<gene>
    <name evidence="2" type="ORF">CKAH01_07396</name>
</gene>
<evidence type="ECO:0000256" key="1">
    <source>
        <dbReference type="SAM" id="MobiDB-lite"/>
    </source>
</evidence>
<dbReference type="EMBL" id="VYYT01000378">
    <property type="protein sequence ID" value="KAK2738706.1"/>
    <property type="molecule type" value="Genomic_DNA"/>
</dbReference>
<sequence>MTCQEAHPFQPQILHLYTINCQNHHRGYPYVHPICRGHSEPKTQDTYVTCPPVTFNLYQVGSLQSLANFRTDEGQPPPALSPASNGQSRANQQAKTLNSPLIRQSQLAILCLQPALVMINFLSFPNSLISTSQQQAPLRLTPVNRLVGFRGPQNASRRCDCSPLASRKVHSLQLSVTSLRPDTEAMTTATLHFSAWASFLGKILTSTLLSPSP</sequence>
<protein>
    <submittedName>
        <fullName evidence="2">Uncharacterized protein</fullName>
    </submittedName>
</protein>
<reference evidence="2" key="1">
    <citation type="submission" date="2023-02" db="EMBL/GenBank/DDBJ databases">
        <title>Colletotrichum kahawae CIFC_Que2 genome sequencing and assembly.</title>
        <authorList>
            <person name="Baroncelli R."/>
        </authorList>
    </citation>
    <scope>NUCLEOTIDE SEQUENCE</scope>
    <source>
        <strain evidence="2">CIFC_Que2</strain>
    </source>
</reference>
<comment type="caution">
    <text evidence="2">The sequence shown here is derived from an EMBL/GenBank/DDBJ whole genome shotgun (WGS) entry which is preliminary data.</text>
</comment>
<feature type="region of interest" description="Disordered" evidence="1">
    <location>
        <begin position="69"/>
        <end position="96"/>
    </location>
</feature>
<keyword evidence="3" id="KW-1185">Reference proteome</keyword>
<organism evidence="2 3">
    <name type="scientific">Colletotrichum kahawae</name>
    <name type="common">Coffee berry disease fungus</name>
    <dbReference type="NCBI Taxonomy" id="34407"/>
    <lineage>
        <taxon>Eukaryota</taxon>
        <taxon>Fungi</taxon>
        <taxon>Dikarya</taxon>
        <taxon>Ascomycota</taxon>
        <taxon>Pezizomycotina</taxon>
        <taxon>Sordariomycetes</taxon>
        <taxon>Hypocreomycetidae</taxon>
        <taxon>Glomerellales</taxon>
        <taxon>Glomerellaceae</taxon>
        <taxon>Colletotrichum</taxon>
        <taxon>Colletotrichum gloeosporioides species complex</taxon>
    </lineage>
</organism>
<dbReference type="AlphaFoldDB" id="A0AAD9Y6Q2"/>
<dbReference type="Proteomes" id="UP001281614">
    <property type="component" value="Unassembled WGS sequence"/>
</dbReference>
<accession>A0AAD9Y6Q2</accession>
<evidence type="ECO:0000313" key="3">
    <source>
        <dbReference type="Proteomes" id="UP001281614"/>
    </source>
</evidence>
<proteinExistence type="predicted"/>
<evidence type="ECO:0000313" key="2">
    <source>
        <dbReference type="EMBL" id="KAK2738706.1"/>
    </source>
</evidence>